<dbReference type="PANTHER" id="PTHR35149:SF2">
    <property type="entry name" value="DUF262 DOMAIN-CONTAINING PROTEIN"/>
    <property type="match status" value="1"/>
</dbReference>
<dbReference type="Pfam" id="PF03235">
    <property type="entry name" value="GmrSD_N"/>
    <property type="match status" value="1"/>
</dbReference>
<evidence type="ECO:0000259" key="2">
    <source>
        <dbReference type="Pfam" id="PF07510"/>
    </source>
</evidence>
<reference evidence="3 4" key="1">
    <citation type="submission" date="2015-08" db="EMBL/GenBank/DDBJ databases">
        <title>Genome sequencing and assembly of the deep-sea bacterium Idiomarina zobellii.</title>
        <authorList>
            <person name="Mithoefer S.D."/>
            <person name="Rheaume B.A."/>
            <person name="MacLea K.S."/>
        </authorList>
    </citation>
    <scope>NUCLEOTIDE SEQUENCE [LARGE SCALE GENOMIC DNA]</scope>
    <source>
        <strain evidence="3 4">KMM 231</strain>
    </source>
</reference>
<evidence type="ECO:0000313" key="4">
    <source>
        <dbReference type="Proteomes" id="UP000053030"/>
    </source>
</evidence>
<dbReference type="InterPro" id="IPR004919">
    <property type="entry name" value="GmrSD_N"/>
</dbReference>
<dbReference type="RefSeq" id="WP_053952259.1">
    <property type="nucleotide sequence ID" value="NZ_FNCB01000001.1"/>
</dbReference>
<keyword evidence="4" id="KW-1185">Reference proteome</keyword>
<evidence type="ECO:0000259" key="1">
    <source>
        <dbReference type="Pfam" id="PF03235"/>
    </source>
</evidence>
<sequence>MSKLENKIEARHRNLYDVLNQQKYTVDYFQREYSWSEKHIEELVTDLTSAFLSEYTPGDKREQGEQYNNYYLGPFVVSSKDGKRSIIDGQQRLTSLTLFLIYLNNLQKELGYNEVIEPLIFSELRGSKSFNITVEERTPCLDSLFNHGEFIPSDDTSESTRNMAERYQDIVRAFPDELKSDAFPFFIDWLQLNVIMVEIIAYSDENAYTIFETMNDRGLNLTPSEMLKGYVLSRLDNPNKRHKANELWKHSMLKLKAYDKDEDQRFFQSWLRARYADSIRPGKAGSKNEDFEKIGTRFHSWVRDNLQKVNLDTSDTETFERFVQQDLHFYLKAYQRILDAERKLTHGLEPVYYIKHWGIAPTLSFPLMLAALNINDDEATVTDKIKTVATYIETFVVRRAVNFRNFSASSIRYTMYSLVKEIRSVDLPTLKRLLSQRLTDMKESFDGMDKFRMHGQNKRFVKFLLARMTAWCEQQAGMSTDFDTYYQPKTGKPFEVEHIWADKFSRHKDEFEQEHEFQAFRNRLGDLVLLPRGTNQSYGDLPFEQKQAHYIKENLLVKSLCPLAYKNNPNFLLLTNKLELPFSAHINFKKEDIKKRQALYCEICKSIWPEDLTLKTT</sequence>
<evidence type="ECO:0008006" key="5">
    <source>
        <dbReference type="Google" id="ProtNLM"/>
    </source>
</evidence>
<dbReference type="OrthoDB" id="9798761at2"/>
<organism evidence="3 4">
    <name type="scientific">Idiomarina zobellii</name>
    <dbReference type="NCBI Taxonomy" id="86103"/>
    <lineage>
        <taxon>Bacteria</taxon>
        <taxon>Pseudomonadati</taxon>
        <taxon>Pseudomonadota</taxon>
        <taxon>Gammaproteobacteria</taxon>
        <taxon>Alteromonadales</taxon>
        <taxon>Idiomarinaceae</taxon>
        <taxon>Idiomarina</taxon>
    </lineage>
</organism>
<dbReference type="Pfam" id="PF07510">
    <property type="entry name" value="GmrSD_C"/>
    <property type="match status" value="1"/>
</dbReference>
<dbReference type="InterPro" id="IPR011089">
    <property type="entry name" value="GmrSD_C"/>
</dbReference>
<feature type="domain" description="GmrSD restriction endonucleases N-terminal" evidence="1">
    <location>
        <begin position="16"/>
        <end position="231"/>
    </location>
</feature>
<gene>
    <name evidence="3" type="ORF">AFK76_00010</name>
</gene>
<dbReference type="Proteomes" id="UP000053030">
    <property type="component" value="Unassembled WGS sequence"/>
</dbReference>
<name>A0A837NIR5_9GAMM</name>
<dbReference type="EMBL" id="LHSG01000001">
    <property type="protein sequence ID" value="KPD24787.1"/>
    <property type="molecule type" value="Genomic_DNA"/>
</dbReference>
<protein>
    <recommendedName>
        <fullName evidence="5">DUF262 domain-containing protein</fullName>
    </recommendedName>
</protein>
<dbReference type="PANTHER" id="PTHR35149">
    <property type="entry name" value="SLL5132 PROTEIN"/>
    <property type="match status" value="1"/>
</dbReference>
<feature type="domain" description="GmrSD restriction endonucleases C-terminal" evidence="2">
    <location>
        <begin position="487"/>
        <end position="601"/>
    </location>
</feature>
<comment type="caution">
    <text evidence="3">The sequence shown here is derived from an EMBL/GenBank/DDBJ whole genome shotgun (WGS) entry which is preliminary data.</text>
</comment>
<evidence type="ECO:0000313" key="3">
    <source>
        <dbReference type="EMBL" id="KPD24787.1"/>
    </source>
</evidence>
<accession>A0A837NIR5</accession>
<dbReference type="AlphaFoldDB" id="A0A837NIR5"/>
<proteinExistence type="predicted"/>